<dbReference type="SUPFAM" id="SSF57756">
    <property type="entry name" value="Retrovirus zinc finger-like domains"/>
    <property type="match status" value="1"/>
</dbReference>
<evidence type="ECO:0000313" key="14">
    <source>
        <dbReference type="Proteomes" id="UP001054252"/>
    </source>
</evidence>
<dbReference type="InterPro" id="IPR036397">
    <property type="entry name" value="RNaseH_sf"/>
</dbReference>
<evidence type="ECO:0000256" key="3">
    <source>
        <dbReference type="ARBA" id="ARBA00022722"/>
    </source>
</evidence>
<dbReference type="PROSITE" id="PS50158">
    <property type="entry name" value="ZF_CCHC"/>
    <property type="match status" value="1"/>
</dbReference>
<dbReference type="SMART" id="SM00343">
    <property type="entry name" value="ZnF_C2HC"/>
    <property type="match status" value="1"/>
</dbReference>
<feature type="domain" description="Integrase catalytic" evidence="12">
    <location>
        <begin position="1642"/>
        <end position="1768"/>
    </location>
</feature>
<dbReference type="GO" id="GO:0003964">
    <property type="term" value="F:RNA-directed DNA polymerase activity"/>
    <property type="evidence" value="ECO:0007669"/>
    <property type="project" value="UniProtKB-KW"/>
</dbReference>
<dbReference type="Gene3D" id="2.40.70.10">
    <property type="entry name" value="Acid Proteases"/>
    <property type="match status" value="1"/>
</dbReference>
<dbReference type="InterPro" id="IPR041588">
    <property type="entry name" value="Integrase_H2C2"/>
</dbReference>
<dbReference type="InterPro" id="IPR013103">
    <property type="entry name" value="RVT_2"/>
</dbReference>
<dbReference type="PROSITE" id="PS50994">
    <property type="entry name" value="INTEGRASE"/>
    <property type="match status" value="1"/>
</dbReference>
<keyword evidence="8" id="KW-0862">Zinc</keyword>
<dbReference type="InterPro" id="IPR001584">
    <property type="entry name" value="Integrase_cat-core"/>
</dbReference>
<keyword evidence="5" id="KW-0255">Endonuclease</keyword>
<name>A0AAV5ILB5_9ROSI</name>
<dbReference type="InterPro" id="IPR001878">
    <property type="entry name" value="Znf_CCHC"/>
</dbReference>
<evidence type="ECO:0000259" key="11">
    <source>
        <dbReference type="PROSITE" id="PS50879"/>
    </source>
</evidence>
<keyword evidence="6" id="KW-0378">Hydrolase</keyword>
<dbReference type="SUPFAM" id="SSF56672">
    <property type="entry name" value="DNA/RNA polymerases"/>
    <property type="match status" value="2"/>
</dbReference>
<accession>A0AAV5ILB5</accession>
<keyword evidence="4" id="KW-0645">Protease</keyword>
<evidence type="ECO:0000256" key="4">
    <source>
        <dbReference type="ARBA" id="ARBA00022750"/>
    </source>
</evidence>
<gene>
    <name evidence="13" type="ORF">SLEP1_g13729</name>
</gene>
<dbReference type="Pfam" id="PF22936">
    <property type="entry name" value="Pol_BBD"/>
    <property type="match status" value="1"/>
</dbReference>
<evidence type="ECO:0000259" key="12">
    <source>
        <dbReference type="PROSITE" id="PS50994"/>
    </source>
</evidence>
<dbReference type="Pfam" id="PF13456">
    <property type="entry name" value="RVT_3"/>
    <property type="match status" value="1"/>
</dbReference>
<dbReference type="PANTHER" id="PTHR48475:SF2">
    <property type="entry name" value="RIBONUCLEASE H"/>
    <property type="match status" value="1"/>
</dbReference>
<keyword evidence="8" id="KW-0863">Zinc-finger</keyword>
<reference evidence="13 14" key="1">
    <citation type="journal article" date="2021" name="Commun. Biol.">
        <title>The genome of Shorea leprosula (Dipterocarpaceae) highlights the ecological relevance of drought in aseasonal tropical rainforests.</title>
        <authorList>
            <person name="Ng K.K.S."/>
            <person name="Kobayashi M.J."/>
            <person name="Fawcett J.A."/>
            <person name="Hatakeyama M."/>
            <person name="Paape T."/>
            <person name="Ng C.H."/>
            <person name="Ang C.C."/>
            <person name="Tnah L.H."/>
            <person name="Lee C.T."/>
            <person name="Nishiyama T."/>
            <person name="Sese J."/>
            <person name="O'Brien M.J."/>
            <person name="Copetti D."/>
            <person name="Mohd Noor M.I."/>
            <person name="Ong R.C."/>
            <person name="Putra M."/>
            <person name="Sireger I.Z."/>
            <person name="Indrioko S."/>
            <person name="Kosugi Y."/>
            <person name="Izuno A."/>
            <person name="Isagi Y."/>
            <person name="Lee S.L."/>
            <person name="Shimizu K.K."/>
        </authorList>
    </citation>
    <scope>NUCLEOTIDE SEQUENCE [LARGE SCALE GENOMIC DNA]</scope>
    <source>
        <strain evidence="13">214</strain>
    </source>
</reference>
<dbReference type="Proteomes" id="UP001054252">
    <property type="component" value="Unassembled WGS sequence"/>
</dbReference>
<keyword evidence="14" id="KW-1185">Reference proteome</keyword>
<keyword evidence="7" id="KW-0695">RNA-directed DNA polymerase</keyword>
<evidence type="ECO:0000256" key="1">
    <source>
        <dbReference type="ARBA" id="ARBA00022679"/>
    </source>
</evidence>
<evidence type="ECO:0000256" key="9">
    <source>
        <dbReference type="SAM" id="MobiDB-lite"/>
    </source>
</evidence>
<keyword evidence="1" id="KW-0808">Transferase</keyword>
<sequence>MAATLREMATNFQKLDRFDGGNFIRWQRKMHIFLTTLNIVYVLTDARPEENENETLQDTRKRKKWENDDYVCRCCILNVVSSIIDKLPHAWKDFKRTLKHKKEDISLENLANSLRLEEKYRVENEKEQKVQVSDVHVLEEGTSSKPKKPFKKKEYSVKQNQKFKKQKGACFHCGKIGHFKRECYFLKKRNAPALSHEKFITVISEINLMKDDTAWWIDSGATKHVCRDKSLFKTLKPEPEGNVLYVGNSATVQVKGKGTVDLEFTSGKILTLTDAYRFMVIEPNDSINVNIIIESRDAIFEESRFNSIPRPNEAIAESLEQRIEDNLKENKLEENIEVRRSKRARKARTYGPEFYMFLIEGTREKTRKATKFCYNIEADPVTFEEAIKSQDSAFWKEAIDEEMSSIMGNNTWILVDLPPSCKPIGCKWIFKKKLKVDGTIDKFKARLVAKGYSQKHGIDYFDTYASVARIATIRVLIALASIYTLVIHQMDVKTTFLNGELDEEVYMEQLEGFVMPGQEKKVCKLIKSLYGLKQAPKQWHQKFDEVVLANGFKLNEADKCVYSKFKNGQGVLICLYVDDMLIFGTNIEQVEETKGFLSRNFSMKDMGAADVILGIKIHRDGDNLILSQSHYIEKVLKKFNFYDCAIVSTPFDPNVRLTSNDGKPIAQLEYSRVIGCLMYAMICTRPDIAYAVGKLSRYTSFTDASWITNHEDHKSTTGWIFMPGGGAVSWGSKKQTCITDSTMVAEFIALNFACKEGEWLKDLLYEIPLWPKPMSPISIHCDNEATLAKAYSQDNSVVDLASAKARSTRRFIVSYEHFGLEKLVAEHRGAPPPHHAADSIPHPLNTNITLEPYLVGFKIPQLETYGGTKDPDDHLHAFYSCMQAQNASDALMCKIFPSTLRGNARTWYYSLPPRDGESLKNYMSRFNDAVLEVSSFDQAVGIAAVISGLKHDRFRDSLIEHTAITFSEVNDRSLKFITAEEYALAQNPPPSKNQNPEWRYDNPSRKRMRMAQNRGKPPVTWTSFNLPRSQIFMQIKNKMDLRRPGPMRTAAASRDHTRYCDFHEDHGHTTEQCNSLKSELESLAQKGMLNEYVQKAEQPRFVKEQRPQPQGVRNPPNRQGVGYQQAPPLLPPPARIIHMITEGLEAAQKRKIDDAEWKNQPITFTYADLDTVVTPHNDSLVTFVMINNCEVQRVLVDTGNALDIMYFHCFESLGLDPALLQKYDGSIYGFNNQPVPVEGVLTLHVAFGSGRTYVAPPVRFLVVKMASSFNIVIGRPTLTEIRAVVSQSHLCMKFPTPMGIATLRGNQEMARHCYITSVTQPTKGKDQTPEAFLNEFLIISNVLHGAELRYPIAEKAALAVVTSARKLRPYFQSHPIIVLTDQPLRQILQKPECSGRLIKWAVELGEFEITFQQRSAIRAQALADFIVECTPCPSIPNPEPNNWTLYVDGASSSKGSGAGALLIGPEGYRSEHALKFNFDATNNMAKYEALLLGLQLALELKISAIQVYSDSQLVVNQINSICEVVDPVMLFKFQIRFVEVLDEPSFMKPRMMEISTNPDTPSWTDSIISFLQDGIVPEDRQEATKLRKKASRYTLVDGVLYKRSFSLPLLRCLNPYEAEYALREVHEGVCGSHVGARTLAHKVLRQGYYWPNMYKDATYFVQKCPKCPFVKRVGGVTHLVVGVDYFTKWVEARPLSSLTSKKVEDFVFSSIICRYGIPNQIVADNGTQFNCSSFQDFCSSYGIKLQFTSVYHPESNGMVEFVNKCILEGETPYHLAFGTEAVIPIEIGVPSFRVTHFNEGRNGQLLRENLDLLAEVREEARLRTLGLKLVLVNSPRIGKALIPWPRYHILVPMSSKTLKEREFLESGMSIT</sequence>
<dbReference type="EMBL" id="BPVZ01000016">
    <property type="protein sequence ID" value="GKV01150.1"/>
    <property type="molecule type" value="Genomic_DNA"/>
</dbReference>
<dbReference type="InterPro" id="IPR012337">
    <property type="entry name" value="RNaseH-like_sf"/>
</dbReference>
<dbReference type="InterPro" id="IPR054722">
    <property type="entry name" value="PolX-like_BBD"/>
</dbReference>
<feature type="domain" description="CCHC-type" evidence="10">
    <location>
        <begin position="170"/>
        <end position="183"/>
    </location>
</feature>
<dbReference type="GO" id="GO:0004190">
    <property type="term" value="F:aspartic-type endopeptidase activity"/>
    <property type="evidence" value="ECO:0007669"/>
    <property type="project" value="UniProtKB-KW"/>
</dbReference>
<dbReference type="PANTHER" id="PTHR48475">
    <property type="entry name" value="RIBONUCLEASE H"/>
    <property type="match status" value="1"/>
</dbReference>
<dbReference type="CDD" id="cd09272">
    <property type="entry name" value="RNase_HI_RT_Ty1"/>
    <property type="match status" value="1"/>
</dbReference>
<dbReference type="InterPro" id="IPR002156">
    <property type="entry name" value="RNaseH_domain"/>
</dbReference>
<dbReference type="Pfam" id="PF17921">
    <property type="entry name" value="Integrase_H2C2"/>
    <property type="match status" value="1"/>
</dbReference>
<evidence type="ECO:0000256" key="5">
    <source>
        <dbReference type="ARBA" id="ARBA00022759"/>
    </source>
</evidence>
<dbReference type="Pfam" id="PF17917">
    <property type="entry name" value="RT_RNaseH"/>
    <property type="match status" value="1"/>
</dbReference>
<keyword evidence="2" id="KW-0548">Nucleotidyltransferase</keyword>
<proteinExistence type="predicted"/>
<dbReference type="Gene3D" id="3.30.420.10">
    <property type="entry name" value="Ribonuclease H-like superfamily/Ribonuclease H"/>
    <property type="match status" value="2"/>
</dbReference>
<evidence type="ECO:0000256" key="2">
    <source>
        <dbReference type="ARBA" id="ARBA00022695"/>
    </source>
</evidence>
<dbReference type="Pfam" id="PF00665">
    <property type="entry name" value="rve"/>
    <property type="match status" value="1"/>
</dbReference>
<dbReference type="GO" id="GO:0008270">
    <property type="term" value="F:zinc ion binding"/>
    <property type="evidence" value="ECO:0007669"/>
    <property type="project" value="UniProtKB-KW"/>
</dbReference>
<keyword evidence="3" id="KW-0540">Nuclease</keyword>
<dbReference type="Gene3D" id="1.10.340.70">
    <property type="match status" value="1"/>
</dbReference>
<dbReference type="PROSITE" id="PS50879">
    <property type="entry name" value="RNASE_H_1"/>
    <property type="match status" value="1"/>
</dbReference>
<dbReference type="CDD" id="cd00303">
    <property type="entry name" value="retropepsin_like"/>
    <property type="match status" value="1"/>
</dbReference>
<comment type="caution">
    <text evidence="13">The sequence shown here is derived from an EMBL/GenBank/DDBJ whole genome shotgun (WGS) entry which is preliminary data.</text>
</comment>
<feature type="domain" description="RNase H type-1" evidence="11">
    <location>
        <begin position="1439"/>
        <end position="1592"/>
    </location>
</feature>
<evidence type="ECO:0000259" key="10">
    <source>
        <dbReference type="PROSITE" id="PS50158"/>
    </source>
</evidence>
<dbReference type="Pfam" id="PF07727">
    <property type="entry name" value="RVT_2"/>
    <property type="match status" value="1"/>
</dbReference>
<feature type="region of interest" description="Disordered" evidence="9">
    <location>
        <begin position="1100"/>
        <end position="1123"/>
    </location>
</feature>
<dbReference type="GO" id="GO:0015074">
    <property type="term" value="P:DNA integration"/>
    <property type="evidence" value="ECO:0007669"/>
    <property type="project" value="InterPro"/>
</dbReference>
<keyword evidence="4" id="KW-0064">Aspartyl protease</keyword>
<dbReference type="InterPro" id="IPR021109">
    <property type="entry name" value="Peptidase_aspartic_dom_sf"/>
</dbReference>
<dbReference type="SUPFAM" id="SSF53098">
    <property type="entry name" value="Ribonuclease H-like"/>
    <property type="match status" value="2"/>
</dbReference>
<evidence type="ECO:0000256" key="7">
    <source>
        <dbReference type="ARBA" id="ARBA00022918"/>
    </source>
</evidence>
<evidence type="ECO:0000256" key="6">
    <source>
        <dbReference type="ARBA" id="ARBA00022801"/>
    </source>
</evidence>
<dbReference type="InterPro" id="IPR041373">
    <property type="entry name" value="RT_RNaseH"/>
</dbReference>
<evidence type="ECO:0000256" key="8">
    <source>
        <dbReference type="PROSITE-ProRule" id="PRU00047"/>
    </source>
</evidence>
<dbReference type="InterPro" id="IPR036875">
    <property type="entry name" value="Znf_CCHC_sf"/>
</dbReference>
<dbReference type="InterPro" id="IPR043502">
    <property type="entry name" value="DNA/RNA_pol_sf"/>
</dbReference>
<protein>
    <submittedName>
        <fullName evidence="13">Uncharacterized protein</fullName>
    </submittedName>
</protein>
<organism evidence="13 14">
    <name type="scientific">Rubroshorea leprosula</name>
    <dbReference type="NCBI Taxonomy" id="152421"/>
    <lineage>
        <taxon>Eukaryota</taxon>
        <taxon>Viridiplantae</taxon>
        <taxon>Streptophyta</taxon>
        <taxon>Embryophyta</taxon>
        <taxon>Tracheophyta</taxon>
        <taxon>Spermatophyta</taxon>
        <taxon>Magnoliopsida</taxon>
        <taxon>eudicotyledons</taxon>
        <taxon>Gunneridae</taxon>
        <taxon>Pentapetalae</taxon>
        <taxon>rosids</taxon>
        <taxon>malvids</taxon>
        <taxon>Malvales</taxon>
        <taxon>Dipterocarpaceae</taxon>
        <taxon>Rubroshorea</taxon>
    </lineage>
</organism>
<evidence type="ECO:0000313" key="13">
    <source>
        <dbReference type="EMBL" id="GKV01150.1"/>
    </source>
</evidence>
<dbReference type="GO" id="GO:0004523">
    <property type="term" value="F:RNA-DNA hybrid ribonuclease activity"/>
    <property type="evidence" value="ECO:0007669"/>
    <property type="project" value="InterPro"/>
</dbReference>
<keyword evidence="8" id="KW-0479">Metal-binding</keyword>
<dbReference type="GO" id="GO:0003676">
    <property type="term" value="F:nucleic acid binding"/>
    <property type="evidence" value="ECO:0007669"/>
    <property type="project" value="InterPro"/>
</dbReference>